<sequence>MQAIKKAALVALLSSTVLGATSAYAAEPAAAAAPEEGTAIIVTGTRTTGLKAGDSPAPVQVLSSDLMARAGRSDINTALALSVPSIQIQTFGNDMTAFHPSVKLRGLNPNHTLVMINGKRRHGTANVVVTNAMWTGAAAPDMGLIPMEAVEHVEVLQDGAAAQYGTDAVAGVVNLILKKKDKGGYISGSVGQYYAGDGFNYELAGNIGMAPVENMYLNLTVQHKVKDYSFRGDVDPRVVSGTTQGATLLSRFPGLTSAANYPYVNRIFGDGRMALTNMFYNMGYTGIQDIEIYSFGSYSTRTGSTYQNYRLPNVVYGQSAVVAPAAGSVASGDIPFPLGFSPLEALKETDFAWTGGVKGTFGKSTIDLSATYGKDINKVYVVNSANAALYYDSSTTTRAGYTPRDVFDGSFTASQFTVNLDGTHELEVGLSEPVHLAAGGEWRRDTYALGAGEVASYYVGTGKLGGGIQSFFGYSPANASNNSRTNFSQYFDISLKPVEKWLVDGAVRHENYSDFGDTTVFKLTSRYDFSPAIAVRGTVSTGFRAPTLAEGFYSGINVGPASLSGIFAPNSAGAKALGISGLKPEKSTNLSFGLVLNPLPKLTITVDAYSIYLRDRIVQSSGFLGYSNNCKYLPGGYSPSTDLNAALSAAGCSSNVIVSPSVLTALYNNGVPITSIIDTINGGQSGSLTINSFVNGLSTLTRGVDFLATYNTHAVGGRVDFSLSANYNETSIKAINAPPSNINSRQGIFDKYSQSALTDTTPKWRATFNTYWESGKVSINLRESVYGPAKLLAQTAQTAEDYYQRVGTMFVTDLEGTFAFTRDIKFSVGANNLFGIYPDKIPAFARQQQFNAASTAYVSQYPSFSSVGINGGYYYAKLGVKF</sequence>
<evidence type="ECO:0000259" key="7">
    <source>
        <dbReference type="Pfam" id="PF07715"/>
    </source>
</evidence>
<keyword evidence="8" id="KW-0675">Receptor</keyword>
<dbReference type="Pfam" id="PF00593">
    <property type="entry name" value="TonB_dep_Rec_b-barrel"/>
    <property type="match status" value="1"/>
</dbReference>
<dbReference type="Gene3D" id="2.40.170.20">
    <property type="entry name" value="TonB-dependent receptor, beta-barrel domain"/>
    <property type="match status" value="1"/>
</dbReference>
<dbReference type="RefSeq" id="WP_183627440.1">
    <property type="nucleotide sequence ID" value="NZ_JACIDX010000014.1"/>
</dbReference>
<dbReference type="EMBL" id="JACIDX010000014">
    <property type="protein sequence ID" value="MBB3956577.1"/>
    <property type="molecule type" value="Genomic_DNA"/>
</dbReference>
<dbReference type="InterPro" id="IPR037066">
    <property type="entry name" value="Plug_dom_sf"/>
</dbReference>
<feature type="chain" id="PRO_5031570254" evidence="5">
    <location>
        <begin position="26"/>
        <end position="882"/>
    </location>
</feature>
<evidence type="ECO:0000313" key="8">
    <source>
        <dbReference type="EMBL" id="MBB3956577.1"/>
    </source>
</evidence>
<keyword evidence="3" id="KW-0998">Cell outer membrane</keyword>
<name>A0A7W6G910_9SPHN</name>
<evidence type="ECO:0000256" key="3">
    <source>
        <dbReference type="ARBA" id="ARBA00023237"/>
    </source>
</evidence>
<evidence type="ECO:0000256" key="4">
    <source>
        <dbReference type="RuleBase" id="RU003357"/>
    </source>
</evidence>
<dbReference type="PANTHER" id="PTHR47234">
    <property type="match status" value="1"/>
</dbReference>
<dbReference type="Proteomes" id="UP000548867">
    <property type="component" value="Unassembled WGS sequence"/>
</dbReference>
<keyword evidence="2 4" id="KW-0472">Membrane</keyword>
<evidence type="ECO:0000256" key="2">
    <source>
        <dbReference type="ARBA" id="ARBA00023136"/>
    </source>
</evidence>
<comment type="caution">
    <text evidence="8">The sequence shown here is derived from an EMBL/GenBank/DDBJ whole genome shotgun (WGS) entry which is preliminary data.</text>
</comment>
<comment type="subcellular location">
    <subcellularLocation>
        <location evidence="1 4">Cell outer membrane</location>
    </subcellularLocation>
</comment>
<organism evidence="8 9">
    <name type="scientific">Novosphingobium sediminicola</name>
    <dbReference type="NCBI Taxonomy" id="563162"/>
    <lineage>
        <taxon>Bacteria</taxon>
        <taxon>Pseudomonadati</taxon>
        <taxon>Pseudomonadota</taxon>
        <taxon>Alphaproteobacteria</taxon>
        <taxon>Sphingomonadales</taxon>
        <taxon>Sphingomonadaceae</taxon>
        <taxon>Novosphingobium</taxon>
    </lineage>
</organism>
<protein>
    <submittedName>
        <fullName evidence="8">Iron complex outermembrane receptor protein</fullName>
    </submittedName>
</protein>
<accession>A0A7W6G910</accession>
<dbReference type="InterPro" id="IPR000531">
    <property type="entry name" value="Beta-barrel_TonB"/>
</dbReference>
<comment type="similarity">
    <text evidence="4">Belongs to the TonB-dependent receptor family.</text>
</comment>
<gene>
    <name evidence="8" type="ORF">GGR38_003542</name>
</gene>
<evidence type="ECO:0000256" key="5">
    <source>
        <dbReference type="SAM" id="SignalP"/>
    </source>
</evidence>
<keyword evidence="9" id="KW-1185">Reference proteome</keyword>
<dbReference type="Pfam" id="PF07715">
    <property type="entry name" value="Plug"/>
    <property type="match status" value="1"/>
</dbReference>
<keyword evidence="5" id="KW-0732">Signal</keyword>
<feature type="domain" description="TonB-dependent receptor plug" evidence="7">
    <location>
        <begin position="54"/>
        <end position="172"/>
    </location>
</feature>
<evidence type="ECO:0000313" key="9">
    <source>
        <dbReference type="Proteomes" id="UP000548867"/>
    </source>
</evidence>
<proteinExistence type="inferred from homology"/>
<dbReference type="SUPFAM" id="SSF56935">
    <property type="entry name" value="Porins"/>
    <property type="match status" value="1"/>
</dbReference>
<dbReference type="Gene3D" id="2.170.130.10">
    <property type="entry name" value="TonB-dependent receptor, plug domain"/>
    <property type="match status" value="1"/>
</dbReference>
<dbReference type="InterPro" id="IPR036942">
    <property type="entry name" value="Beta-barrel_TonB_sf"/>
</dbReference>
<feature type="signal peptide" evidence="5">
    <location>
        <begin position="1"/>
        <end position="25"/>
    </location>
</feature>
<reference evidence="8 9" key="1">
    <citation type="submission" date="2020-08" db="EMBL/GenBank/DDBJ databases">
        <title>Genomic Encyclopedia of Type Strains, Phase IV (KMG-IV): sequencing the most valuable type-strain genomes for metagenomic binning, comparative biology and taxonomic classification.</title>
        <authorList>
            <person name="Goeker M."/>
        </authorList>
    </citation>
    <scope>NUCLEOTIDE SEQUENCE [LARGE SCALE GENOMIC DNA]</scope>
    <source>
        <strain evidence="8 9">DSM 27057</strain>
    </source>
</reference>
<evidence type="ECO:0000256" key="1">
    <source>
        <dbReference type="ARBA" id="ARBA00004442"/>
    </source>
</evidence>
<dbReference type="AlphaFoldDB" id="A0A7W6G910"/>
<dbReference type="PANTHER" id="PTHR47234:SF3">
    <property type="entry name" value="SECRETIN_TONB SHORT N-TERMINAL DOMAIN-CONTAINING PROTEIN"/>
    <property type="match status" value="1"/>
</dbReference>
<feature type="domain" description="TonB-dependent receptor-like beta-barrel" evidence="6">
    <location>
        <begin position="341"/>
        <end position="833"/>
    </location>
</feature>
<evidence type="ECO:0000259" key="6">
    <source>
        <dbReference type="Pfam" id="PF00593"/>
    </source>
</evidence>
<dbReference type="GO" id="GO:0009279">
    <property type="term" value="C:cell outer membrane"/>
    <property type="evidence" value="ECO:0007669"/>
    <property type="project" value="UniProtKB-SubCell"/>
</dbReference>
<keyword evidence="4" id="KW-0798">TonB box</keyword>
<dbReference type="InterPro" id="IPR012910">
    <property type="entry name" value="Plug_dom"/>
</dbReference>